<feature type="non-terminal residue" evidence="1">
    <location>
        <position position="1"/>
    </location>
</feature>
<keyword evidence="2" id="KW-1185">Reference proteome</keyword>
<dbReference type="EMBL" id="VTPC01060054">
    <property type="protein sequence ID" value="KAF2889968.1"/>
    <property type="molecule type" value="Genomic_DNA"/>
</dbReference>
<evidence type="ECO:0000313" key="1">
    <source>
        <dbReference type="EMBL" id="KAF2889968.1"/>
    </source>
</evidence>
<organism evidence="1 2">
    <name type="scientific">Ignelater luminosus</name>
    <name type="common">Cucubano</name>
    <name type="synonym">Pyrophorus luminosus</name>
    <dbReference type="NCBI Taxonomy" id="2038154"/>
    <lineage>
        <taxon>Eukaryota</taxon>
        <taxon>Metazoa</taxon>
        <taxon>Ecdysozoa</taxon>
        <taxon>Arthropoda</taxon>
        <taxon>Hexapoda</taxon>
        <taxon>Insecta</taxon>
        <taxon>Pterygota</taxon>
        <taxon>Neoptera</taxon>
        <taxon>Endopterygota</taxon>
        <taxon>Coleoptera</taxon>
        <taxon>Polyphaga</taxon>
        <taxon>Elateriformia</taxon>
        <taxon>Elateroidea</taxon>
        <taxon>Elateridae</taxon>
        <taxon>Agrypninae</taxon>
        <taxon>Pyrophorini</taxon>
        <taxon>Ignelater</taxon>
    </lineage>
</organism>
<evidence type="ECO:0000313" key="2">
    <source>
        <dbReference type="Proteomes" id="UP000801492"/>
    </source>
</evidence>
<reference evidence="1" key="1">
    <citation type="submission" date="2019-08" db="EMBL/GenBank/DDBJ databases">
        <title>The genome of the North American firefly Photinus pyralis.</title>
        <authorList>
            <consortium name="Photinus pyralis genome working group"/>
            <person name="Fallon T.R."/>
            <person name="Sander Lower S.E."/>
            <person name="Weng J.-K."/>
        </authorList>
    </citation>
    <scope>NUCLEOTIDE SEQUENCE</scope>
    <source>
        <strain evidence="1">TRF0915ILg1</strain>
        <tissue evidence="1">Whole body</tissue>
    </source>
</reference>
<comment type="caution">
    <text evidence="1">The sequence shown here is derived from an EMBL/GenBank/DDBJ whole genome shotgun (WGS) entry which is preliminary data.</text>
</comment>
<name>A0A8K0CSQ0_IGNLU</name>
<sequence>TPKDAKRTSNEKIKSYKLKDPQARAKYQKELEKLMDQALTEGSLNWEKYKETIKEVAKKVCEATKIKGDGAKGTEWKSGK</sequence>
<dbReference type="OrthoDB" id="10499949at2759"/>
<proteinExistence type="predicted"/>
<gene>
    <name evidence="1" type="ORF">ILUMI_16205</name>
</gene>
<accession>A0A8K0CSQ0</accession>
<dbReference type="Proteomes" id="UP000801492">
    <property type="component" value="Unassembled WGS sequence"/>
</dbReference>
<dbReference type="AlphaFoldDB" id="A0A8K0CSQ0"/>
<protein>
    <submittedName>
        <fullName evidence="1">Uncharacterized protein</fullName>
    </submittedName>
</protein>